<name>A0ABP8PXE8_9GAMM</name>
<dbReference type="RefSeq" id="WP_345010009.1">
    <property type="nucleotide sequence ID" value="NZ_BAABFC010000003.1"/>
</dbReference>
<sequence>MPPYPRLNKIYAGFILGAGLTAAAVAGYSALFNAEDEQTAWLVGGMAGLILLGACLLVRSAARLRLTAEGVSRGNRTLRWDAITGVALIGAGIQLTDGRHKLTLAPWAYQEPEAVRAFIQAHLPRPQR</sequence>
<keyword evidence="3" id="KW-1185">Reference proteome</keyword>
<keyword evidence="1" id="KW-1133">Transmembrane helix</keyword>
<evidence type="ECO:0008006" key="4">
    <source>
        <dbReference type="Google" id="ProtNLM"/>
    </source>
</evidence>
<comment type="caution">
    <text evidence="2">The sequence shown here is derived from an EMBL/GenBank/DDBJ whole genome shotgun (WGS) entry which is preliminary data.</text>
</comment>
<evidence type="ECO:0000256" key="1">
    <source>
        <dbReference type="SAM" id="Phobius"/>
    </source>
</evidence>
<evidence type="ECO:0000313" key="3">
    <source>
        <dbReference type="Proteomes" id="UP001501321"/>
    </source>
</evidence>
<dbReference type="EMBL" id="BAABFC010000003">
    <property type="protein sequence ID" value="GAA4494613.1"/>
    <property type="molecule type" value="Genomic_DNA"/>
</dbReference>
<feature type="transmembrane region" description="Helical" evidence="1">
    <location>
        <begin position="38"/>
        <end position="58"/>
    </location>
</feature>
<dbReference type="Proteomes" id="UP001501321">
    <property type="component" value="Unassembled WGS sequence"/>
</dbReference>
<organism evidence="2 3">
    <name type="scientific">Pseudaeromonas paramecii</name>
    <dbReference type="NCBI Taxonomy" id="2138166"/>
    <lineage>
        <taxon>Bacteria</taxon>
        <taxon>Pseudomonadati</taxon>
        <taxon>Pseudomonadota</taxon>
        <taxon>Gammaproteobacteria</taxon>
        <taxon>Aeromonadales</taxon>
        <taxon>Aeromonadaceae</taxon>
        <taxon>Pseudaeromonas</taxon>
    </lineage>
</organism>
<keyword evidence="1" id="KW-0472">Membrane</keyword>
<feature type="transmembrane region" description="Helical" evidence="1">
    <location>
        <begin position="12"/>
        <end position="32"/>
    </location>
</feature>
<accession>A0ABP8PXE8</accession>
<protein>
    <recommendedName>
        <fullName evidence="4">PH domain-containing protein</fullName>
    </recommendedName>
</protein>
<proteinExistence type="predicted"/>
<gene>
    <name evidence="2" type="ORF">GCM10023095_06510</name>
</gene>
<keyword evidence="1" id="KW-0812">Transmembrane</keyword>
<reference evidence="3" key="1">
    <citation type="journal article" date="2019" name="Int. J. Syst. Evol. Microbiol.">
        <title>The Global Catalogue of Microorganisms (GCM) 10K type strain sequencing project: providing services to taxonomists for standard genome sequencing and annotation.</title>
        <authorList>
            <consortium name="The Broad Institute Genomics Platform"/>
            <consortium name="The Broad Institute Genome Sequencing Center for Infectious Disease"/>
            <person name="Wu L."/>
            <person name="Ma J."/>
        </authorList>
    </citation>
    <scope>NUCLEOTIDE SEQUENCE [LARGE SCALE GENOMIC DNA]</scope>
    <source>
        <strain evidence="3">JCM 32226</strain>
    </source>
</reference>
<evidence type="ECO:0000313" key="2">
    <source>
        <dbReference type="EMBL" id="GAA4494613.1"/>
    </source>
</evidence>